<name>A0A135L4Y3_9BACI</name>
<accession>A0A135L4Y3</accession>
<dbReference type="InterPro" id="IPR010368">
    <property type="entry name" value="Com_YlbF"/>
</dbReference>
<evidence type="ECO:0000313" key="2">
    <source>
        <dbReference type="EMBL" id="KXG43923.1"/>
    </source>
</evidence>
<dbReference type="STRING" id="1413211.U473_07815"/>
<dbReference type="SUPFAM" id="SSF158622">
    <property type="entry name" value="YheA/YmcA-like"/>
    <property type="match status" value="1"/>
</dbReference>
<evidence type="ECO:0008006" key="4">
    <source>
        <dbReference type="Google" id="ProtNLM"/>
    </source>
</evidence>
<sequence>MNLDTDVILQTYDLADMINRSKEVMEYLQYKQALEKDPEVIALKKKLQEEKESFAEVQRFGRFHPSYHEVKQRIDQVLTELDQLETVKQFKKAEENLDQMFYLISRTIAHSISKSIKVPRNGDALLGGSCSTGSCSSCGLSNVCAI</sequence>
<dbReference type="InterPro" id="IPR023378">
    <property type="entry name" value="YheA/YmcA-like_dom_sf"/>
</dbReference>
<keyword evidence="1" id="KW-0175">Coiled coil</keyword>
<dbReference type="RefSeq" id="WP_068725036.1">
    <property type="nucleotide sequence ID" value="NZ_LSKU01000001.1"/>
</dbReference>
<reference evidence="2 3" key="1">
    <citation type="submission" date="2016-02" db="EMBL/GenBank/DDBJ databases">
        <title>Draft Genome for Tepidibacillus decaturensis nov. sp. Strain Z9, an Anaerobic, Moderately Thermophilic and Heterotrophic Bacterium from Deep Subsurface of the Illinois Basin, USA.</title>
        <authorList>
            <person name="Dong Y."/>
            <person name="Chang J.Y."/>
            <person name="Sanford R."/>
            <person name="Fouke B.W."/>
        </authorList>
    </citation>
    <scope>NUCLEOTIDE SEQUENCE [LARGE SCALE GENOMIC DNA]</scope>
    <source>
        <strain evidence="2 3">Z9</strain>
    </source>
</reference>
<dbReference type="PANTHER" id="PTHR38448:SF2">
    <property type="entry name" value="REGULATORY PROTEIN YLBF"/>
    <property type="match status" value="1"/>
</dbReference>
<protein>
    <recommendedName>
        <fullName evidence="4">YlbF family regulator</fullName>
    </recommendedName>
</protein>
<keyword evidence="3" id="KW-1185">Reference proteome</keyword>
<dbReference type="EMBL" id="LSKU01000001">
    <property type="protein sequence ID" value="KXG43923.1"/>
    <property type="molecule type" value="Genomic_DNA"/>
</dbReference>
<dbReference type="Proteomes" id="UP000070352">
    <property type="component" value="Unassembled WGS sequence"/>
</dbReference>
<comment type="caution">
    <text evidence="2">The sequence shown here is derived from an EMBL/GenBank/DDBJ whole genome shotgun (WGS) entry which is preliminary data.</text>
</comment>
<dbReference type="Pfam" id="PF06133">
    <property type="entry name" value="Com_YlbF"/>
    <property type="match status" value="1"/>
</dbReference>
<dbReference type="OrthoDB" id="2157513at2"/>
<dbReference type="Gene3D" id="1.20.1500.10">
    <property type="entry name" value="YheA/YmcA-like"/>
    <property type="match status" value="1"/>
</dbReference>
<proteinExistence type="predicted"/>
<gene>
    <name evidence="2" type="ORF">U473_07815</name>
</gene>
<evidence type="ECO:0000313" key="3">
    <source>
        <dbReference type="Proteomes" id="UP000070352"/>
    </source>
</evidence>
<feature type="coiled-coil region" evidence="1">
    <location>
        <begin position="67"/>
        <end position="94"/>
    </location>
</feature>
<dbReference type="AlphaFoldDB" id="A0A135L4Y3"/>
<dbReference type="InterPro" id="IPR052767">
    <property type="entry name" value="Bact_com_dev_regulator"/>
</dbReference>
<organism evidence="2 3">
    <name type="scientific">Tepidibacillus decaturensis</name>
    <dbReference type="NCBI Taxonomy" id="1413211"/>
    <lineage>
        <taxon>Bacteria</taxon>
        <taxon>Bacillati</taxon>
        <taxon>Bacillota</taxon>
        <taxon>Bacilli</taxon>
        <taxon>Bacillales</taxon>
        <taxon>Bacillaceae</taxon>
        <taxon>Tepidibacillus</taxon>
    </lineage>
</organism>
<dbReference type="PANTHER" id="PTHR38448">
    <property type="entry name" value="REGULATORY PROTEIN YLBF-RELATED"/>
    <property type="match status" value="1"/>
</dbReference>
<evidence type="ECO:0000256" key="1">
    <source>
        <dbReference type="SAM" id="Coils"/>
    </source>
</evidence>